<dbReference type="GO" id="GO:0051225">
    <property type="term" value="P:spindle assembly"/>
    <property type="evidence" value="ECO:0007669"/>
    <property type="project" value="InterPro"/>
</dbReference>
<dbReference type="AlphaFoldDB" id="A0AAW1SBP7"/>
<sequence length="289" mass="32536">MGAESILHRYLMQQALQSELGQLFQACNCCLESCGNDLLYDMALKRDGFTFSYDAAVTAQLQLSVQSLLHGPVQLTPALSKSVSKGSLRNSQAAQELHPDLDCQLSRRIKWLAEMLDFEGKEEELPAHIKEMTAKSRQDESQIRDLETKIEAAMKQLLDGLKDCTEVLIFLMLSFKLDQHTEHARIRATYLRSHCETLVAKVASFERRLLAETYTSSSVLQLDAIAQELASSIKLAEQDSCQAMASLEAYEQLGPEMLQLAKAHHDLDAELQHAEFTLQEFQRVTLEDD</sequence>
<dbReference type="GO" id="GO:0051011">
    <property type="term" value="F:microtubule minus-end binding"/>
    <property type="evidence" value="ECO:0007669"/>
    <property type="project" value="TreeGrafter"/>
</dbReference>
<name>A0AAW1SBP7_9CHLO</name>
<accession>A0AAW1SBP7</accession>
<protein>
    <recommendedName>
        <fullName evidence="4">HAUS augmin-like complex subunit 4</fullName>
    </recommendedName>
</protein>
<reference evidence="2 3" key="1">
    <citation type="journal article" date="2024" name="Nat. Commun.">
        <title>Phylogenomics reveals the evolutionary origins of lichenization in chlorophyte algae.</title>
        <authorList>
            <person name="Puginier C."/>
            <person name="Libourel C."/>
            <person name="Otte J."/>
            <person name="Skaloud P."/>
            <person name="Haon M."/>
            <person name="Grisel S."/>
            <person name="Petersen M."/>
            <person name="Berrin J.G."/>
            <person name="Delaux P.M."/>
            <person name="Dal Grande F."/>
            <person name="Keller J."/>
        </authorList>
    </citation>
    <scope>NUCLEOTIDE SEQUENCE [LARGE SCALE GENOMIC DNA]</scope>
    <source>
        <strain evidence="2 3">SAG 2145</strain>
    </source>
</reference>
<dbReference type="PANTHER" id="PTHR16219:SF1">
    <property type="entry name" value="HAUS AUGMIN-LIKE COMPLEX SUBUNIT 4"/>
    <property type="match status" value="1"/>
</dbReference>
<gene>
    <name evidence="2" type="ORF">WJX74_002497</name>
</gene>
<evidence type="ECO:0008006" key="4">
    <source>
        <dbReference type="Google" id="ProtNLM"/>
    </source>
</evidence>
<evidence type="ECO:0000256" key="1">
    <source>
        <dbReference type="SAM" id="Coils"/>
    </source>
</evidence>
<dbReference type="GO" id="GO:0070652">
    <property type="term" value="C:HAUS complex"/>
    <property type="evidence" value="ECO:0007669"/>
    <property type="project" value="InterPro"/>
</dbReference>
<dbReference type="Pfam" id="PF14735">
    <property type="entry name" value="HAUS4"/>
    <property type="match status" value="1"/>
</dbReference>
<proteinExistence type="predicted"/>
<keyword evidence="1" id="KW-0175">Coiled coil</keyword>
<evidence type="ECO:0000313" key="2">
    <source>
        <dbReference type="EMBL" id="KAK9842793.1"/>
    </source>
</evidence>
<dbReference type="Proteomes" id="UP001438707">
    <property type="component" value="Unassembled WGS sequence"/>
</dbReference>
<dbReference type="InterPro" id="IPR029327">
    <property type="entry name" value="HAUS4"/>
</dbReference>
<dbReference type="EMBL" id="JALJOS010000002">
    <property type="protein sequence ID" value="KAK9842793.1"/>
    <property type="molecule type" value="Genomic_DNA"/>
</dbReference>
<evidence type="ECO:0000313" key="3">
    <source>
        <dbReference type="Proteomes" id="UP001438707"/>
    </source>
</evidence>
<dbReference type="PANTHER" id="PTHR16219">
    <property type="entry name" value="AUGMIN SUBUNIT 4 FAMILY MEMBER"/>
    <property type="match status" value="1"/>
</dbReference>
<keyword evidence="3" id="KW-1185">Reference proteome</keyword>
<organism evidence="2 3">
    <name type="scientific">Apatococcus lobatus</name>
    <dbReference type="NCBI Taxonomy" id="904363"/>
    <lineage>
        <taxon>Eukaryota</taxon>
        <taxon>Viridiplantae</taxon>
        <taxon>Chlorophyta</taxon>
        <taxon>core chlorophytes</taxon>
        <taxon>Trebouxiophyceae</taxon>
        <taxon>Chlorellales</taxon>
        <taxon>Chlorellaceae</taxon>
        <taxon>Apatococcus</taxon>
    </lineage>
</organism>
<comment type="caution">
    <text evidence="2">The sequence shown here is derived from an EMBL/GenBank/DDBJ whole genome shotgun (WGS) entry which is preliminary data.</text>
</comment>
<feature type="coiled-coil region" evidence="1">
    <location>
        <begin position="129"/>
        <end position="156"/>
    </location>
</feature>